<protein>
    <recommendedName>
        <fullName evidence="4">Capsule biosynthesis protein</fullName>
    </recommendedName>
</protein>
<dbReference type="Proteomes" id="UP000759103">
    <property type="component" value="Unassembled WGS sequence"/>
</dbReference>
<gene>
    <name evidence="2" type="ORF">KZ820_04780</name>
</gene>
<dbReference type="Pfam" id="PF19883">
    <property type="entry name" value="DUF6356"/>
    <property type="match status" value="1"/>
</dbReference>
<comment type="caution">
    <text evidence="2">The sequence shown here is derived from an EMBL/GenBank/DDBJ whole genome shotgun (WGS) entry which is preliminary data.</text>
</comment>
<evidence type="ECO:0000256" key="1">
    <source>
        <dbReference type="SAM" id="Phobius"/>
    </source>
</evidence>
<feature type="transmembrane region" description="Helical" evidence="1">
    <location>
        <begin position="27"/>
        <end position="48"/>
    </location>
</feature>
<name>A0ABS7BK96_9SPHN</name>
<dbReference type="InterPro" id="IPR045936">
    <property type="entry name" value="DUF6356"/>
</dbReference>
<evidence type="ECO:0000313" key="2">
    <source>
        <dbReference type="EMBL" id="MBW6530041.1"/>
    </source>
</evidence>
<dbReference type="RefSeq" id="WP_219747480.1">
    <property type="nucleotide sequence ID" value="NZ_JAHXZN010000001.1"/>
</dbReference>
<evidence type="ECO:0008006" key="4">
    <source>
        <dbReference type="Google" id="ProtNLM"/>
    </source>
</evidence>
<keyword evidence="1" id="KW-0812">Transmembrane</keyword>
<keyword evidence="1" id="KW-0472">Membrane</keyword>
<proteinExistence type="predicted"/>
<keyword evidence="3" id="KW-1185">Reference proteome</keyword>
<accession>A0ABS7BK96</accession>
<dbReference type="EMBL" id="JAHXZN010000001">
    <property type="protein sequence ID" value="MBW6530041.1"/>
    <property type="molecule type" value="Genomic_DNA"/>
</dbReference>
<sequence>MLNRMFVDHPRAVGESYAAHAQVAARFGLTMIGAGAACLIHALIPGLFRSTGSRAVERLSEEMVARRHAG</sequence>
<evidence type="ECO:0000313" key="3">
    <source>
        <dbReference type="Proteomes" id="UP000759103"/>
    </source>
</evidence>
<keyword evidence="1" id="KW-1133">Transmembrane helix</keyword>
<organism evidence="2 3">
    <name type="scientific">Sphingomonas citri</name>
    <dbReference type="NCBI Taxonomy" id="2862499"/>
    <lineage>
        <taxon>Bacteria</taxon>
        <taxon>Pseudomonadati</taxon>
        <taxon>Pseudomonadota</taxon>
        <taxon>Alphaproteobacteria</taxon>
        <taxon>Sphingomonadales</taxon>
        <taxon>Sphingomonadaceae</taxon>
        <taxon>Sphingomonas</taxon>
    </lineage>
</organism>
<reference evidence="2 3" key="1">
    <citation type="submission" date="2021-07" db="EMBL/GenBank/DDBJ databases">
        <title>Sphingomonas sp.</title>
        <authorList>
            <person name="Feng G."/>
            <person name="Li J."/>
            <person name="Pan M."/>
        </authorList>
    </citation>
    <scope>NUCLEOTIDE SEQUENCE [LARGE SCALE GENOMIC DNA]</scope>
    <source>
        <strain evidence="2 3">RRHST34</strain>
    </source>
</reference>